<dbReference type="SUPFAM" id="SSF89733">
    <property type="entry name" value="L-sulfolactate dehydrogenase-like"/>
    <property type="match status" value="1"/>
</dbReference>
<reference evidence="3 4" key="1">
    <citation type="submission" date="2023-07" db="EMBL/GenBank/DDBJ databases">
        <title>Genomic Encyclopedia of Type Strains, Phase IV (KMG-IV): sequencing the most valuable type-strain genomes for metagenomic binning, comparative biology and taxonomic classification.</title>
        <authorList>
            <person name="Goeker M."/>
        </authorList>
    </citation>
    <scope>NUCLEOTIDE SEQUENCE [LARGE SCALE GENOMIC DNA]</scope>
    <source>
        <strain evidence="3 4">DSM 17740</strain>
    </source>
</reference>
<dbReference type="Gene3D" id="3.30.1370.60">
    <property type="entry name" value="Hypothetical oxidoreductase yiak, domain 2"/>
    <property type="match status" value="1"/>
</dbReference>
<keyword evidence="4" id="KW-1185">Reference proteome</keyword>
<comment type="caution">
    <text evidence="3">The sequence shown here is derived from an EMBL/GenBank/DDBJ whole genome shotgun (WGS) entry which is preliminary data.</text>
</comment>
<evidence type="ECO:0000313" key="3">
    <source>
        <dbReference type="EMBL" id="MDQ0338105.1"/>
    </source>
</evidence>
<dbReference type="Gene3D" id="1.10.1530.10">
    <property type="match status" value="1"/>
</dbReference>
<gene>
    <name evidence="3" type="ORF">J2S00_000888</name>
</gene>
<name>A0ABU0CNW5_9BACI</name>
<dbReference type="Proteomes" id="UP001232445">
    <property type="component" value="Unassembled WGS sequence"/>
</dbReference>
<protein>
    <submittedName>
        <fullName evidence="3">LDH2 family malate/lactate/ureidoglycolate dehydrogenase</fullName>
    </submittedName>
</protein>
<accession>A0ABU0CNW5</accession>
<evidence type="ECO:0000256" key="1">
    <source>
        <dbReference type="ARBA" id="ARBA00006056"/>
    </source>
</evidence>
<dbReference type="PANTHER" id="PTHR11091:SF0">
    <property type="entry name" value="MALATE DEHYDROGENASE"/>
    <property type="match status" value="1"/>
</dbReference>
<sequence>MGDIIVPASQLIRFTSQVLGQSLPEDEAEIIAETLVDADLLGVESHGVSRLAGYLKRMEDGLIERKTRLTLVRETPTTALFDAANGWGQVAAVKALETAIEKALQYGTGFVGVKNSNHFGTASYFTRMATEKDCIGLAMTNASAIMVPFGSKEPSLGTNPISIAVPTGEGRNPVVLDMATSQVARGKIILAKKKGETIPAHWAITVNGEPTTDPVKALEGFVLPLGPKGSGLAIMIDILSGVLTGALFGKQIPKMYGDQSSQQLGHFFGVIHIEAFMDKTLFYQRMQEKVQETVNSAPMEGFDRVYMPGEIELSRKKVRLEKGIPLPKEIYLELKETGSRYGVDIEKFILSKEVKQ</sequence>
<evidence type="ECO:0000256" key="2">
    <source>
        <dbReference type="ARBA" id="ARBA00023002"/>
    </source>
</evidence>
<proteinExistence type="inferred from homology"/>
<dbReference type="InterPro" id="IPR043143">
    <property type="entry name" value="Mal/L-sulf/L-lact_DH-like_NADP"/>
</dbReference>
<dbReference type="Pfam" id="PF02615">
    <property type="entry name" value="Ldh_2"/>
    <property type="match status" value="1"/>
</dbReference>
<dbReference type="InterPro" id="IPR003767">
    <property type="entry name" value="Malate/L-lactate_DH-like"/>
</dbReference>
<organism evidence="3 4">
    <name type="scientific">Caldalkalibacillus uzonensis</name>
    <dbReference type="NCBI Taxonomy" id="353224"/>
    <lineage>
        <taxon>Bacteria</taxon>
        <taxon>Bacillati</taxon>
        <taxon>Bacillota</taxon>
        <taxon>Bacilli</taxon>
        <taxon>Bacillales</taxon>
        <taxon>Bacillaceae</taxon>
        <taxon>Caldalkalibacillus</taxon>
    </lineage>
</organism>
<comment type="similarity">
    <text evidence="1">Belongs to the LDH2/MDH2 oxidoreductase family.</text>
</comment>
<dbReference type="EMBL" id="JAUSUQ010000002">
    <property type="protein sequence ID" value="MDQ0338105.1"/>
    <property type="molecule type" value="Genomic_DNA"/>
</dbReference>
<dbReference type="RefSeq" id="WP_307335920.1">
    <property type="nucleotide sequence ID" value="NZ_JAUSUQ010000002.1"/>
</dbReference>
<evidence type="ECO:0000313" key="4">
    <source>
        <dbReference type="Proteomes" id="UP001232445"/>
    </source>
</evidence>
<dbReference type="InterPro" id="IPR043144">
    <property type="entry name" value="Mal/L-sulf/L-lact_DH-like_ah"/>
</dbReference>
<dbReference type="PANTHER" id="PTHR11091">
    <property type="entry name" value="OXIDOREDUCTASE-RELATED"/>
    <property type="match status" value="1"/>
</dbReference>
<dbReference type="InterPro" id="IPR036111">
    <property type="entry name" value="Mal/L-sulfo/L-lacto_DH-like_sf"/>
</dbReference>
<keyword evidence="2" id="KW-0560">Oxidoreductase</keyword>